<comment type="similarity">
    <text evidence="1">Belongs to the ROK (NagC/XylR) family.</text>
</comment>
<dbReference type="CDD" id="cd24152">
    <property type="entry name" value="ASKHA_NBD_ROK-like"/>
    <property type="match status" value="1"/>
</dbReference>
<name>A0ABW0UDB2_9STRE</name>
<dbReference type="EMBL" id="JBHSOJ010000016">
    <property type="protein sequence ID" value="MFC5631158.1"/>
    <property type="molecule type" value="Genomic_DNA"/>
</dbReference>
<dbReference type="InterPro" id="IPR043129">
    <property type="entry name" value="ATPase_NBD"/>
</dbReference>
<dbReference type="RefSeq" id="WP_156805343.1">
    <property type="nucleotide sequence ID" value="NZ_JBHSOJ010000016.1"/>
</dbReference>
<dbReference type="SUPFAM" id="SSF53067">
    <property type="entry name" value="Actin-like ATPase domain"/>
    <property type="match status" value="1"/>
</dbReference>
<gene>
    <name evidence="2" type="ORF">ACFPQ3_06110</name>
</gene>
<evidence type="ECO:0000256" key="1">
    <source>
        <dbReference type="ARBA" id="ARBA00006479"/>
    </source>
</evidence>
<comment type="caution">
    <text evidence="2">The sequence shown here is derived from an EMBL/GenBank/DDBJ whole genome shotgun (WGS) entry which is preliminary data.</text>
</comment>
<organism evidence="2 3">
    <name type="scientific">Streptococcus caledonicus</name>
    <dbReference type="NCBI Taxonomy" id="2614158"/>
    <lineage>
        <taxon>Bacteria</taxon>
        <taxon>Bacillati</taxon>
        <taxon>Bacillota</taxon>
        <taxon>Bacilli</taxon>
        <taxon>Lactobacillales</taxon>
        <taxon>Streptococcaceae</taxon>
        <taxon>Streptococcus</taxon>
    </lineage>
</organism>
<evidence type="ECO:0000313" key="3">
    <source>
        <dbReference type="Proteomes" id="UP001596110"/>
    </source>
</evidence>
<sequence length="292" mass="31745">MVVACFDIGGTGVKSALISDDLQLRSYQEIATPDQLEMLLAHMDAVICQEGVTAISLSVPGAINYCDGTIGGLSAIPYIHGVSWYDLLETYHLPIYLENDANCVGLSALAERPTLKNCACVVVGTGIGGALILNGRLVRGARSYGGEFGYMMLKGMDFPLKNWSQLASTGSLVRRVQAHPKECYHSLDGKAIVALAEQGDLVCQTALGEMVDALCQGLLNLHYVIDPELIYIGGSISQSKAFIKRLVDRLQELQQLFPEDFPQIPHIKACHHTKHANLIGTYINTCQEKEHV</sequence>
<reference evidence="3" key="1">
    <citation type="journal article" date="2019" name="Int. J. Syst. Evol. Microbiol.">
        <title>The Global Catalogue of Microorganisms (GCM) 10K type strain sequencing project: providing services to taxonomists for standard genome sequencing and annotation.</title>
        <authorList>
            <consortium name="The Broad Institute Genomics Platform"/>
            <consortium name="The Broad Institute Genome Sequencing Center for Infectious Disease"/>
            <person name="Wu L."/>
            <person name="Ma J."/>
        </authorList>
    </citation>
    <scope>NUCLEOTIDE SEQUENCE [LARGE SCALE GENOMIC DNA]</scope>
    <source>
        <strain evidence="3">DT43</strain>
    </source>
</reference>
<keyword evidence="3" id="KW-1185">Reference proteome</keyword>
<dbReference type="Pfam" id="PF00480">
    <property type="entry name" value="ROK"/>
    <property type="match status" value="1"/>
</dbReference>
<dbReference type="PANTHER" id="PTHR18964:SF170">
    <property type="entry name" value="SUGAR KINASE"/>
    <property type="match status" value="1"/>
</dbReference>
<accession>A0ABW0UDB2</accession>
<evidence type="ECO:0000313" key="2">
    <source>
        <dbReference type="EMBL" id="MFC5631158.1"/>
    </source>
</evidence>
<proteinExistence type="inferred from homology"/>
<dbReference type="PANTHER" id="PTHR18964">
    <property type="entry name" value="ROK (REPRESSOR, ORF, KINASE) FAMILY"/>
    <property type="match status" value="1"/>
</dbReference>
<dbReference type="Proteomes" id="UP001596110">
    <property type="component" value="Unassembled WGS sequence"/>
</dbReference>
<dbReference type="InterPro" id="IPR000600">
    <property type="entry name" value="ROK"/>
</dbReference>
<dbReference type="Gene3D" id="3.30.420.40">
    <property type="match status" value="2"/>
</dbReference>
<protein>
    <submittedName>
        <fullName evidence="2">ROK family protein</fullName>
    </submittedName>
</protein>